<dbReference type="Gene3D" id="2.60.200.20">
    <property type="match status" value="1"/>
</dbReference>
<feature type="region of interest" description="Disordered" evidence="1">
    <location>
        <begin position="806"/>
        <end position="1113"/>
    </location>
</feature>
<dbReference type="InterPro" id="IPR000253">
    <property type="entry name" value="FHA_dom"/>
</dbReference>
<feature type="compositionally biased region" description="Acidic residues" evidence="1">
    <location>
        <begin position="313"/>
        <end position="346"/>
    </location>
</feature>
<feature type="compositionally biased region" description="Acidic residues" evidence="1">
    <location>
        <begin position="392"/>
        <end position="403"/>
    </location>
</feature>
<dbReference type="EMBL" id="CACVBS010000039">
    <property type="protein sequence ID" value="CAA7263363.1"/>
    <property type="molecule type" value="Genomic_DNA"/>
</dbReference>
<name>A0A8S0WIW4_CYCAE</name>
<feature type="region of interest" description="Disordered" evidence="1">
    <location>
        <begin position="470"/>
        <end position="638"/>
    </location>
</feature>
<dbReference type="PANTHER" id="PTHR35711">
    <property type="entry name" value="EXPRESSED PROTEIN"/>
    <property type="match status" value="1"/>
</dbReference>
<evidence type="ECO:0000259" key="2">
    <source>
        <dbReference type="PROSITE" id="PS50006"/>
    </source>
</evidence>
<feature type="compositionally biased region" description="Basic and acidic residues" evidence="1">
    <location>
        <begin position="512"/>
        <end position="530"/>
    </location>
</feature>
<dbReference type="InterPro" id="IPR008984">
    <property type="entry name" value="SMAD_FHA_dom_sf"/>
</dbReference>
<feature type="compositionally biased region" description="Pro residues" evidence="1">
    <location>
        <begin position="251"/>
        <end position="263"/>
    </location>
</feature>
<proteinExistence type="predicted"/>
<feature type="compositionally biased region" description="Basic residues" evidence="1">
    <location>
        <begin position="859"/>
        <end position="875"/>
    </location>
</feature>
<dbReference type="PANTHER" id="PTHR35711:SF1">
    <property type="entry name" value="ECTODERMAL, ISOFORM F"/>
    <property type="match status" value="1"/>
</dbReference>
<comment type="caution">
    <text evidence="3">The sequence shown here is derived from an EMBL/GenBank/DDBJ whole genome shotgun (WGS) entry which is preliminary data.</text>
</comment>
<feature type="compositionally biased region" description="Polar residues" evidence="1">
    <location>
        <begin position="183"/>
        <end position="195"/>
    </location>
</feature>
<dbReference type="SUPFAM" id="SSF49879">
    <property type="entry name" value="SMAD/FHA domain"/>
    <property type="match status" value="1"/>
</dbReference>
<sequence length="1113" mass="121211">MDTSGFSQVGRHGTLSLIKRNATPPESDVITSFGIDDEELTFGSVTTCGVRLYYPEVDALHCKLVFEERKAFLAVIGSEGALVDGCKVYPHTSGGNSQTIIPLTNNSEFEIHNKRFRFTYPPKEIRKALYATPARPPKRALRLSMIHSAQVFSPRPSKDPRENLRILQSPIKNMLGIGKSPAKSGNPSPLKQTAAATLEDSDDEEEEDIVLVQTNHPRVVEEERDLVILEDVPVSLLDVQTSPAKLHQPVPQWPQPQPQPPKTPPRRRSLGGNALHRAVLIRSAQRAVLKAEKEREEEEEEMEVLDSVVASVYDDDEVVHDEEEDGDVEMGDSNEEEEGDTDDEEEEKSRDEQKPLWRKSLERIIPWPFNSGQPDEEEPMEDREWHASPENAEYDDDDDDEEVAPLPAPSATPVRRPLGSFMTPGPRRDVFAHSTEPSAALGRYSLGGGEAQRVLVQQPWRVRDLVVPPPAASAAPVPALRPMDPPPSTPVRAASSLVTTLSRPRATPAVSEEERKAIQERRRSALKELDSFWVDGAPGMSPAKNSSSTSSSSSSSAAASSRRNSTSVVKPSTTPARPANFGSPTKGRPLERTILEEEDGDLSGSGASLFKSPGPGPGSKPPTAATEKDSDEEIDTRGLLERMKETVEGMKRRRSVVLGGAGGVLATPQPAAHAHAHAGSRMSLGPGVSTGLDEGLSGIKKLDFTRITPAKPPLKSSAPDPATPATPEVAPARPKPLEAPALTEQQVRDTEPTTDSGGDEPFSLLRPGAQEERRQSLFAAAATAAEPVVEEVVVPVVLPTVVVDGTVDDAMQEDEPEEERKPIEKKARGRSRLLRAPKAAAETLDVSDEDVERVDKPVKRPRSATKITARRHRSRTPQPHQSTEEENPEPAKPKSTARRTKKATAEPEEPTPAPTATKRGKKVAVADPEPDQDDEPQEEIKAKRGRKPRAPGTTEEEPEQGQVKPTPAPAKRGRPRKVTSSTPEESSPREEMAASTKKIKAGTSKATAAGAKRPRATRSKATAAEEDEDEDPLDSYDVNVTKGTPRAVEEEDNEFADLPAPPPRLTAAKMIPNSRAKRPPGKKLLWSSRKRTAFPPRWKSPQPLWPLRVVGEV</sequence>
<evidence type="ECO:0000313" key="3">
    <source>
        <dbReference type="EMBL" id="CAA7263363.1"/>
    </source>
</evidence>
<accession>A0A8S0WIW4</accession>
<feature type="region of interest" description="Disordered" evidence="1">
    <location>
        <begin position="291"/>
        <end position="432"/>
    </location>
</feature>
<dbReference type="PROSITE" id="PS50006">
    <property type="entry name" value="FHA_DOMAIN"/>
    <property type="match status" value="1"/>
</dbReference>
<feature type="compositionally biased region" description="Acidic residues" evidence="1">
    <location>
        <begin position="928"/>
        <end position="937"/>
    </location>
</feature>
<dbReference type="AlphaFoldDB" id="A0A8S0WIW4"/>
<evidence type="ECO:0000256" key="1">
    <source>
        <dbReference type="SAM" id="MobiDB-lite"/>
    </source>
</evidence>
<protein>
    <recommendedName>
        <fullName evidence="2">FHA domain-containing protein</fullName>
    </recommendedName>
</protein>
<organism evidence="3 4">
    <name type="scientific">Cyclocybe aegerita</name>
    <name type="common">Black poplar mushroom</name>
    <name type="synonym">Agrocybe aegerita</name>
    <dbReference type="NCBI Taxonomy" id="1973307"/>
    <lineage>
        <taxon>Eukaryota</taxon>
        <taxon>Fungi</taxon>
        <taxon>Dikarya</taxon>
        <taxon>Basidiomycota</taxon>
        <taxon>Agaricomycotina</taxon>
        <taxon>Agaricomycetes</taxon>
        <taxon>Agaricomycetidae</taxon>
        <taxon>Agaricales</taxon>
        <taxon>Agaricineae</taxon>
        <taxon>Bolbitiaceae</taxon>
        <taxon>Cyclocybe</taxon>
    </lineage>
</organism>
<feature type="compositionally biased region" description="Low complexity" evidence="1">
    <location>
        <begin position="718"/>
        <end position="732"/>
    </location>
</feature>
<gene>
    <name evidence="3" type="ORF">AAE3_LOCUS5728</name>
</gene>
<reference evidence="3 4" key="1">
    <citation type="submission" date="2020-01" db="EMBL/GenBank/DDBJ databases">
        <authorList>
            <person name="Gupta K D."/>
        </authorList>
    </citation>
    <scope>NUCLEOTIDE SEQUENCE [LARGE SCALE GENOMIC DNA]</scope>
</reference>
<feature type="compositionally biased region" description="Low complexity" evidence="1">
    <location>
        <begin position="545"/>
        <end position="567"/>
    </location>
</feature>
<feature type="compositionally biased region" description="Acidic residues" evidence="1">
    <location>
        <begin position="806"/>
        <end position="817"/>
    </location>
</feature>
<feature type="compositionally biased region" description="Acidic residues" evidence="1">
    <location>
        <begin position="295"/>
        <end position="304"/>
    </location>
</feature>
<feature type="region of interest" description="Disordered" evidence="1">
    <location>
        <begin position="243"/>
        <end position="270"/>
    </location>
</feature>
<feature type="region of interest" description="Disordered" evidence="1">
    <location>
        <begin position="175"/>
        <end position="207"/>
    </location>
</feature>
<dbReference type="OrthoDB" id="6288785at2759"/>
<feature type="compositionally biased region" description="Acidic residues" evidence="1">
    <location>
        <begin position="1024"/>
        <end position="1034"/>
    </location>
</feature>
<feature type="compositionally biased region" description="Low complexity" evidence="1">
    <location>
        <begin position="993"/>
        <end position="1011"/>
    </location>
</feature>
<feature type="domain" description="FHA" evidence="2">
    <location>
        <begin position="40"/>
        <end position="88"/>
    </location>
</feature>
<evidence type="ECO:0000313" key="4">
    <source>
        <dbReference type="Proteomes" id="UP000467700"/>
    </source>
</evidence>
<feature type="compositionally biased region" description="Basic and acidic residues" evidence="1">
    <location>
        <begin position="347"/>
        <end position="362"/>
    </location>
</feature>
<keyword evidence="4" id="KW-1185">Reference proteome</keyword>
<dbReference type="Proteomes" id="UP000467700">
    <property type="component" value="Unassembled WGS sequence"/>
</dbReference>
<feature type="region of interest" description="Disordered" evidence="1">
    <location>
        <begin position="670"/>
        <end position="779"/>
    </location>
</feature>